<proteinExistence type="predicted"/>
<evidence type="ECO:0000256" key="2">
    <source>
        <dbReference type="SAM" id="MobiDB-lite"/>
    </source>
</evidence>
<feature type="compositionally biased region" description="Acidic residues" evidence="2">
    <location>
        <begin position="105"/>
        <end position="114"/>
    </location>
</feature>
<protein>
    <submittedName>
        <fullName evidence="4">Multicopper oxidase domain-containing protein</fullName>
    </submittedName>
</protein>
<evidence type="ECO:0000313" key="5">
    <source>
        <dbReference type="Proteomes" id="UP001597145"/>
    </source>
</evidence>
<name>A0ABW4FQQ9_9PSEU</name>
<dbReference type="Gene3D" id="2.60.40.420">
    <property type="entry name" value="Cupredoxins - blue copper proteins"/>
    <property type="match status" value="2"/>
</dbReference>
<feature type="region of interest" description="Disordered" evidence="2">
    <location>
        <begin position="565"/>
        <end position="584"/>
    </location>
</feature>
<dbReference type="Proteomes" id="UP001597145">
    <property type="component" value="Unassembled WGS sequence"/>
</dbReference>
<sequence>MAARTLRYDVVATSFPIVYTAEGDHDPAGLLYTLRTSQPLLDWARAQWEWRDEWLPRAYERRQQIELLIDALERYELMVARLIGTPDADLLGYAGPPGGLAPEEPPGEPDDLDDEPSRREKRQHLRHTVDEAAGLLRTLTDGAITALSGDARVRAGWRARWTAALPDLDDAITIRLQDIQKDWDARLPRLMADVVARMADRRRAARIRAPRSDADREDRAALQRRIERLVLNDRAEQTPDGLRHTAFHPLKPFDLVRPLVLRARRGDSVEVTVQNSIRGRTIGFHRQGAGADGARGRGVRHGDGADVGRNPATTIAPGRRRTFVWTAEHEGIWPINDLADIRGSEAGTNVHGLFGAFVVLPQGTHWRDPETGETLTGTDFADGLYVDVIRDEQSVPEVDDEPEWVDFHETGLPRGYREFTVVMHDEPEVHGALHRPAAEPGVMPLSYRAEPLHNRLPHRMRELARRTEHRPLPSPGEIDRAAVLREIDANLAEVFWIGRDSDGTWIERVSGEEQHHSSWLFGDPVTPILRAYAGDPARVQLVHAGIKETHVFHLHVHQWRAVPTDTAPPGGRRAGEAQGSAARGSQLIDSITIGPQHGFTIDPLYGSGSRQHAPGDIIWHCHLYPHFHHGMWGLWRSFDRQVETARSYPDGSVCHPLEPLPGRPQRSGDRAGFPWFVDGQYPQKSPPPPARSDDERG</sequence>
<dbReference type="RefSeq" id="WP_379659920.1">
    <property type="nucleotide sequence ID" value="NZ_JBHUCP010000019.1"/>
</dbReference>
<dbReference type="EMBL" id="JBHUCP010000019">
    <property type="protein sequence ID" value="MFD1532789.1"/>
    <property type="molecule type" value="Genomic_DNA"/>
</dbReference>
<dbReference type="PROSITE" id="PS00080">
    <property type="entry name" value="MULTICOPPER_OXIDASE2"/>
    <property type="match status" value="1"/>
</dbReference>
<comment type="caution">
    <text evidence="4">The sequence shown here is derived from an EMBL/GenBank/DDBJ whole genome shotgun (WGS) entry which is preliminary data.</text>
</comment>
<evidence type="ECO:0000256" key="1">
    <source>
        <dbReference type="ARBA" id="ARBA00022723"/>
    </source>
</evidence>
<feature type="region of interest" description="Disordered" evidence="2">
    <location>
        <begin position="93"/>
        <end position="123"/>
    </location>
</feature>
<feature type="domain" description="Plastocyanin-like" evidence="3">
    <location>
        <begin position="525"/>
        <end position="633"/>
    </location>
</feature>
<feature type="region of interest" description="Disordered" evidence="2">
    <location>
        <begin position="649"/>
        <end position="697"/>
    </location>
</feature>
<dbReference type="InterPro" id="IPR011706">
    <property type="entry name" value="Cu-oxidase_C"/>
</dbReference>
<dbReference type="InterPro" id="IPR008972">
    <property type="entry name" value="Cupredoxin"/>
</dbReference>
<dbReference type="SUPFAM" id="SSF49503">
    <property type="entry name" value="Cupredoxins"/>
    <property type="match status" value="2"/>
</dbReference>
<keyword evidence="5" id="KW-1185">Reference proteome</keyword>
<evidence type="ECO:0000313" key="4">
    <source>
        <dbReference type="EMBL" id="MFD1532789.1"/>
    </source>
</evidence>
<accession>A0ABW4FQQ9</accession>
<feature type="region of interest" description="Disordered" evidence="2">
    <location>
        <begin position="286"/>
        <end position="312"/>
    </location>
</feature>
<dbReference type="Pfam" id="PF07731">
    <property type="entry name" value="Cu-oxidase_2"/>
    <property type="match status" value="1"/>
</dbReference>
<gene>
    <name evidence="4" type="ORF">ACFSCY_25525</name>
</gene>
<organism evidence="4 5">
    <name type="scientific">Pseudonocardia aurantiaca</name>
    <dbReference type="NCBI Taxonomy" id="75290"/>
    <lineage>
        <taxon>Bacteria</taxon>
        <taxon>Bacillati</taxon>
        <taxon>Actinomycetota</taxon>
        <taxon>Actinomycetes</taxon>
        <taxon>Pseudonocardiales</taxon>
        <taxon>Pseudonocardiaceae</taxon>
        <taxon>Pseudonocardia</taxon>
    </lineage>
</organism>
<dbReference type="InterPro" id="IPR002355">
    <property type="entry name" value="Cu_oxidase_Cu_BS"/>
</dbReference>
<reference evidence="5" key="1">
    <citation type="journal article" date="2019" name="Int. J. Syst. Evol. Microbiol.">
        <title>The Global Catalogue of Microorganisms (GCM) 10K type strain sequencing project: providing services to taxonomists for standard genome sequencing and annotation.</title>
        <authorList>
            <consortium name="The Broad Institute Genomics Platform"/>
            <consortium name="The Broad Institute Genome Sequencing Center for Infectious Disease"/>
            <person name="Wu L."/>
            <person name="Ma J."/>
        </authorList>
    </citation>
    <scope>NUCLEOTIDE SEQUENCE [LARGE SCALE GENOMIC DNA]</scope>
    <source>
        <strain evidence="5">JCM 12165</strain>
    </source>
</reference>
<evidence type="ECO:0000259" key="3">
    <source>
        <dbReference type="Pfam" id="PF07731"/>
    </source>
</evidence>
<keyword evidence="1" id="KW-0479">Metal-binding</keyword>
<feature type="non-terminal residue" evidence="4">
    <location>
        <position position="697"/>
    </location>
</feature>